<accession>A0ABU1JGG8</accession>
<dbReference type="Proteomes" id="UP001262410">
    <property type="component" value="Unassembled WGS sequence"/>
</dbReference>
<name>A0ABU1JGG8_9PROT</name>
<dbReference type="EMBL" id="JAVDPW010000001">
    <property type="protein sequence ID" value="MDR6287710.1"/>
    <property type="molecule type" value="Genomic_DNA"/>
</dbReference>
<reference evidence="1 2" key="1">
    <citation type="submission" date="2023-07" db="EMBL/GenBank/DDBJ databases">
        <title>Sorghum-associated microbial communities from plants grown in Nebraska, USA.</title>
        <authorList>
            <person name="Schachtman D."/>
        </authorList>
    </citation>
    <scope>NUCLEOTIDE SEQUENCE [LARGE SCALE GENOMIC DNA]</scope>
    <source>
        <strain evidence="1 2">584</strain>
    </source>
</reference>
<comment type="caution">
    <text evidence="1">The sequence shown here is derived from an EMBL/GenBank/DDBJ whole genome shotgun (WGS) entry which is preliminary data.</text>
</comment>
<evidence type="ECO:0000313" key="2">
    <source>
        <dbReference type="Proteomes" id="UP001262410"/>
    </source>
</evidence>
<proteinExistence type="predicted"/>
<protein>
    <submittedName>
        <fullName evidence="1">Uncharacterized protein</fullName>
    </submittedName>
</protein>
<organism evidence="1 2">
    <name type="scientific">Inquilinus ginsengisoli</name>
    <dbReference type="NCBI Taxonomy" id="363840"/>
    <lineage>
        <taxon>Bacteria</taxon>
        <taxon>Pseudomonadati</taxon>
        <taxon>Pseudomonadota</taxon>
        <taxon>Alphaproteobacteria</taxon>
        <taxon>Rhodospirillales</taxon>
        <taxon>Rhodospirillaceae</taxon>
        <taxon>Inquilinus</taxon>
    </lineage>
</organism>
<evidence type="ECO:0000313" key="1">
    <source>
        <dbReference type="EMBL" id="MDR6287710.1"/>
    </source>
</evidence>
<dbReference type="RefSeq" id="WP_309791599.1">
    <property type="nucleotide sequence ID" value="NZ_JAVDPW010000001.1"/>
</dbReference>
<keyword evidence="2" id="KW-1185">Reference proteome</keyword>
<sequence>MDQKDKPRKPEEQKNVFLVVAPEDAIQGSPRSPYAPLDRTSWIVRIGQAALAFQSHSEANRLMTLLAHHTEDISSQILKYYLLSETSAKTNIDDMNFGIDAIWPWRKYNYKDELLKSMISGQRNIYVNFEEEQGQEIQEVQNENFAALAYKAVAEKIFDAKTHIWEERIQGERFVHLDVVMNSEKEFAHDEKISIINKIHDSIEESNPDYLGQIIIDVTHNGYRP</sequence>
<gene>
    <name evidence="1" type="ORF">E9232_000209</name>
</gene>